<organism evidence="9 10">
    <name type="scientific">Striga asiatica</name>
    <name type="common">Asiatic witchweed</name>
    <name type="synonym">Buchnera asiatica</name>
    <dbReference type="NCBI Taxonomy" id="4170"/>
    <lineage>
        <taxon>Eukaryota</taxon>
        <taxon>Viridiplantae</taxon>
        <taxon>Streptophyta</taxon>
        <taxon>Embryophyta</taxon>
        <taxon>Tracheophyta</taxon>
        <taxon>Spermatophyta</taxon>
        <taxon>Magnoliopsida</taxon>
        <taxon>eudicotyledons</taxon>
        <taxon>Gunneridae</taxon>
        <taxon>Pentapetalae</taxon>
        <taxon>asterids</taxon>
        <taxon>lamiids</taxon>
        <taxon>Lamiales</taxon>
        <taxon>Orobanchaceae</taxon>
        <taxon>Buchnereae</taxon>
        <taxon>Striga</taxon>
    </lineage>
</organism>
<keyword evidence="7" id="KW-0812">Transmembrane</keyword>
<keyword evidence="5" id="KW-0333">Golgi apparatus</keyword>
<evidence type="ECO:0000256" key="6">
    <source>
        <dbReference type="SAM" id="MobiDB-lite"/>
    </source>
</evidence>
<evidence type="ECO:0000313" key="9">
    <source>
        <dbReference type="EMBL" id="GER55577.1"/>
    </source>
</evidence>
<dbReference type="InterPro" id="IPR004263">
    <property type="entry name" value="Exostosin"/>
</dbReference>
<evidence type="ECO:0000256" key="3">
    <source>
        <dbReference type="ARBA" id="ARBA00022676"/>
    </source>
</evidence>
<protein>
    <submittedName>
        <fullName evidence="9">Exostosin family protein</fullName>
    </submittedName>
</protein>
<reference evidence="10" key="1">
    <citation type="journal article" date="2019" name="Curr. Biol.">
        <title>Genome Sequence of Striga asiatica Provides Insight into the Evolution of Plant Parasitism.</title>
        <authorList>
            <person name="Yoshida S."/>
            <person name="Kim S."/>
            <person name="Wafula E.K."/>
            <person name="Tanskanen J."/>
            <person name="Kim Y.M."/>
            <person name="Honaas L."/>
            <person name="Yang Z."/>
            <person name="Spallek T."/>
            <person name="Conn C.E."/>
            <person name="Ichihashi Y."/>
            <person name="Cheong K."/>
            <person name="Cui S."/>
            <person name="Der J.P."/>
            <person name="Gundlach H."/>
            <person name="Jiao Y."/>
            <person name="Hori C."/>
            <person name="Ishida J.K."/>
            <person name="Kasahara H."/>
            <person name="Kiba T."/>
            <person name="Kim M.S."/>
            <person name="Koo N."/>
            <person name="Laohavisit A."/>
            <person name="Lee Y.H."/>
            <person name="Lumba S."/>
            <person name="McCourt P."/>
            <person name="Mortimer J.C."/>
            <person name="Mutuku J.M."/>
            <person name="Nomura T."/>
            <person name="Sasaki-Sekimoto Y."/>
            <person name="Seto Y."/>
            <person name="Wang Y."/>
            <person name="Wakatake T."/>
            <person name="Sakakibara H."/>
            <person name="Demura T."/>
            <person name="Yamaguchi S."/>
            <person name="Yoneyama K."/>
            <person name="Manabe R.I."/>
            <person name="Nelson D.C."/>
            <person name="Schulman A.H."/>
            <person name="Timko M.P."/>
            <person name="dePamphilis C.W."/>
            <person name="Choi D."/>
            <person name="Shirasu K."/>
        </authorList>
    </citation>
    <scope>NUCLEOTIDE SEQUENCE [LARGE SCALE GENOMIC DNA]</scope>
    <source>
        <strain evidence="10">cv. UVA1</strain>
    </source>
</reference>
<evidence type="ECO:0000256" key="1">
    <source>
        <dbReference type="ARBA" id="ARBA00004323"/>
    </source>
</evidence>
<dbReference type="GO" id="GO:0000139">
    <property type="term" value="C:Golgi membrane"/>
    <property type="evidence" value="ECO:0007669"/>
    <property type="project" value="UniProtKB-SubCell"/>
</dbReference>
<dbReference type="InterPro" id="IPR040911">
    <property type="entry name" value="Exostosin_GT47"/>
</dbReference>
<dbReference type="Proteomes" id="UP000325081">
    <property type="component" value="Unassembled WGS sequence"/>
</dbReference>
<dbReference type="AlphaFoldDB" id="A0A5A7REU8"/>
<dbReference type="PANTHER" id="PTHR11062:SF378">
    <property type="entry name" value="EXOSTOSIN GT47 DOMAIN-CONTAINING PROTEIN"/>
    <property type="match status" value="1"/>
</dbReference>
<sequence>MSRKRAEISNPRHDLPLQNPSPAAERRGERSNWFPLPSSAAIAQFRRRRFLTFRSAFLCLITFAVAAAFILYSSRLANSRFNWFGEPVQPGNVSGEVYHSLEVYVYPEYDYGGPPIQSTISGKYASEAYFFKNIKESAFLTNDPEQAHLFFIPISCHRLHQKAEYGGWGVGSWTLMITVVILMVFMPLGMGPGPIKPPSWAMLSVIPVVLAAVLFCLIHGPAYKNQYEMIERTLGADHFSLTCHDIDVGATKKVRFLAKNAIRVVFCELWSILGYWAGNRNSKTRQKLVKRWGKDKELDIQNSTAYASGRMEKFYRSKFCICPVGSRVRSNRITMAIHYGCVPDNN</sequence>
<dbReference type="GO" id="GO:0016757">
    <property type="term" value="F:glycosyltransferase activity"/>
    <property type="evidence" value="ECO:0007669"/>
    <property type="project" value="UniProtKB-KW"/>
</dbReference>
<keyword evidence="4" id="KW-0735">Signal-anchor</keyword>
<feature type="transmembrane region" description="Helical" evidence="7">
    <location>
        <begin position="200"/>
        <end position="220"/>
    </location>
</feature>
<keyword evidence="3" id="KW-0328">Glycosyltransferase</keyword>
<accession>A0A5A7REU8</accession>
<name>A0A5A7REU8_STRAF</name>
<keyword evidence="10" id="KW-1185">Reference proteome</keyword>
<evidence type="ECO:0000256" key="5">
    <source>
        <dbReference type="ARBA" id="ARBA00023034"/>
    </source>
</evidence>
<feature type="domain" description="Exostosin GT47" evidence="8">
    <location>
        <begin position="278"/>
        <end position="343"/>
    </location>
</feature>
<evidence type="ECO:0000256" key="2">
    <source>
        <dbReference type="ARBA" id="ARBA00010271"/>
    </source>
</evidence>
<comment type="caution">
    <text evidence="9">The sequence shown here is derived from an EMBL/GenBank/DDBJ whole genome shotgun (WGS) entry which is preliminary data.</text>
</comment>
<keyword evidence="7" id="KW-1133">Transmembrane helix</keyword>
<dbReference type="OrthoDB" id="1924787at2759"/>
<dbReference type="PANTHER" id="PTHR11062">
    <property type="entry name" value="EXOSTOSIN HEPARAN SULFATE GLYCOSYLTRANSFERASE -RELATED"/>
    <property type="match status" value="1"/>
</dbReference>
<dbReference type="EMBL" id="BKCP01011959">
    <property type="protein sequence ID" value="GER55577.1"/>
    <property type="molecule type" value="Genomic_DNA"/>
</dbReference>
<evidence type="ECO:0000313" key="10">
    <source>
        <dbReference type="Proteomes" id="UP000325081"/>
    </source>
</evidence>
<keyword evidence="3" id="KW-0808">Transferase</keyword>
<feature type="region of interest" description="Disordered" evidence="6">
    <location>
        <begin position="1"/>
        <end position="30"/>
    </location>
</feature>
<evidence type="ECO:0000259" key="8">
    <source>
        <dbReference type="Pfam" id="PF03016"/>
    </source>
</evidence>
<evidence type="ECO:0000256" key="7">
    <source>
        <dbReference type="SAM" id="Phobius"/>
    </source>
</evidence>
<comment type="similarity">
    <text evidence="2">Belongs to the glycosyltransferase 47 family.</text>
</comment>
<dbReference type="Pfam" id="PF03016">
    <property type="entry name" value="Exostosin_GT47"/>
    <property type="match status" value="1"/>
</dbReference>
<gene>
    <name evidence="9" type="ORF">STAS_33254</name>
</gene>
<comment type="subcellular location">
    <subcellularLocation>
        <location evidence="1">Golgi apparatus membrane</location>
        <topology evidence="1">Single-pass type II membrane protein</topology>
    </subcellularLocation>
</comment>
<feature type="transmembrane region" description="Helical" evidence="7">
    <location>
        <begin position="168"/>
        <end position="188"/>
    </location>
</feature>
<evidence type="ECO:0000256" key="4">
    <source>
        <dbReference type="ARBA" id="ARBA00022968"/>
    </source>
</evidence>
<feature type="transmembrane region" description="Helical" evidence="7">
    <location>
        <begin position="51"/>
        <end position="72"/>
    </location>
</feature>
<keyword evidence="7" id="KW-0472">Membrane</keyword>
<feature type="compositionally biased region" description="Basic and acidic residues" evidence="6">
    <location>
        <begin position="1"/>
        <end position="15"/>
    </location>
</feature>
<proteinExistence type="inferred from homology"/>